<dbReference type="GO" id="GO:0043546">
    <property type="term" value="F:molybdopterin cofactor binding"/>
    <property type="evidence" value="ECO:0007669"/>
    <property type="project" value="InterPro"/>
</dbReference>
<keyword evidence="6" id="KW-0479">Metal-binding</keyword>
<dbReference type="InterPro" id="IPR006963">
    <property type="entry name" value="Mopterin_OxRdtase_4Fe-4S_dom"/>
</dbReference>
<evidence type="ECO:0000256" key="1">
    <source>
        <dbReference type="ARBA" id="ARBA00001942"/>
    </source>
</evidence>
<dbReference type="PATRIC" id="fig|442562.3.peg.217"/>
<comment type="cofactor">
    <cofactor evidence="1">
        <name>Mo-bis(molybdopterin guanine dinucleotide)</name>
        <dbReference type="ChEBI" id="CHEBI:60539"/>
    </cofactor>
</comment>
<dbReference type="PROSITE" id="PS51669">
    <property type="entry name" value="4FE4S_MOW_BIS_MGD"/>
    <property type="match status" value="1"/>
</dbReference>
<evidence type="ECO:0000256" key="5">
    <source>
        <dbReference type="ARBA" id="ARBA00022505"/>
    </source>
</evidence>
<dbReference type="SUPFAM" id="SSF53706">
    <property type="entry name" value="Formate dehydrogenase/DMSO reductase, domains 1-3"/>
    <property type="match status" value="1"/>
</dbReference>
<comment type="caution">
    <text evidence="13">The sequence shown here is derived from an EMBL/GenBank/DDBJ whole genome shotgun (WGS) entry which is preliminary data.</text>
</comment>
<feature type="domain" description="4Fe-4S Mo/W bis-MGD-type" evidence="12">
    <location>
        <begin position="42"/>
        <end position="98"/>
    </location>
</feature>
<keyword evidence="9" id="KW-0411">Iron-sulfur</keyword>
<gene>
    <name evidence="13" type="ORF">Rumeso_00216</name>
</gene>
<dbReference type="InterPro" id="IPR009010">
    <property type="entry name" value="Asp_de-COase-like_dom_sf"/>
</dbReference>
<feature type="region of interest" description="Disordered" evidence="11">
    <location>
        <begin position="774"/>
        <end position="802"/>
    </location>
</feature>
<dbReference type="RefSeq" id="WP_037282034.1">
    <property type="nucleotide sequence ID" value="NZ_KK088599.1"/>
</dbReference>
<dbReference type="InterPro" id="IPR006657">
    <property type="entry name" value="MoPterin_dinucl-bd_dom"/>
</dbReference>
<keyword evidence="7 13" id="KW-0560">Oxidoreductase</keyword>
<evidence type="ECO:0000256" key="8">
    <source>
        <dbReference type="ARBA" id="ARBA00023004"/>
    </source>
</evidence>
<evidence type="ECO:0000256" key="4">
    <source>
        <dbReference type="ARBA" id="ARBA00022485"/>
    </source>
</evidence>
<dbReference type="HOGENOM" id="CLU_000422_13_4_5"/>
<dbReference type="GO" id="GO:0016491">
    <property type="term" value="F:oxidoreductase activity"/>
    <property type="evidence" value="ECO:0007669"/>
    <property type="project" value="UniProtKB-KW"/>
</dbReference>
<accession>A0A017HWR7</accession>
<evidence type="ECO:0000256" key="2">
    <source>
        <dbReference type="ARBA" id="ARBA00001966"/>
    </source>
</evidence>
<reference evidence="13 14" key="1">
    <citation type="submission" date="2013-02" db="EMBL/GenBank/DDBJ databases">
        <authorList>
            <person name="Fiebig A."/>
            <person name="Goeker M."/>
            <person name="Klenk H.-P.P."/>
        </authorList>
    </citation>
    <scope>NUCLEOTIDE SEQUENCE [LARGE SCALE GENOMIC DNA]</scope>
    <source>
        <strain evidence="13 14">DSM 19309</strain>
    </source>
</reference>
<dbReference type="GO" id="GO:0046872">
    <property type="term" value="F:metal ion binding"/>
    <property type="evidence" value="ECO:0007669"/>
    <property type="project" value="UniProtKB-KW"/>
</dbReference>
<evidence type="ECO:0000256" key="3">
    <source>
        <dbReference type="ARBA" id="ARBA00008747"/>
    </source>
</evidence>
<evidence type="ECO:0000256" key="6">
    <source>
        <dbReference type="ARBA" id="ARBA00022723"/>
    </source>
</evidence>
<dbReference type="CDD" id="cd02791">
    <property type="entry name" value="MopB_CT_Nitrate-R-NapA-like"/>
    <property type="match status" value="1"/>
</dbReference>
<dbReference type="Pfam" id="PF04879">
    <property type="entry name" value="Molybdop_Fe4S4"/>
    <property type="match status" value="1"/>
</dbReference>
<dbReference type="CDD" id="cd02754">
    <property type="entry name" value="MopB_Nitrate-R-NapA-like"/>
    <property type="match status" value="1"/>
</dbReference>
<dbReference type="Gene3D" id="3.40.50.740">
    <property type="match status" value="1"/>
</dbReference>
<dbReference type="SMART" id="SM00926">
    <property type="entry name" value="Molybdop_Fe4S4"/>
    <property type="match status" value="1"/>
</dbReference>
<dbReference type="PANTHER" id="PTHR43105">
    <property type="entry name" value="RESPIRATORY NITRATE REDUCTASE"/>
    <property type="match status" value="1"/>
</dbReference>
<evidence type="ECO:0000256" key="11">
    <source>
        <dbReference type="SAM" id="MobiDB-lite"/>
    </source>
</evidence>
<dbReference type="Proteomes" id="UP000019666">
    <property type="component" value="Unassembled WGS sequence"/>
</dbReference>
<evidence type="ECO:0000259" key="12">
    <source>
        <dbReference type="PROSITE" id="PS51669"/>
    </source>
</evidence>
<dbReference type="SUPFAM" id="SSF50692">
    <property type="entry name" value="ADC-like"/>
    <property type="match status" value="1"/>
</dbReference>
<comment type="cofactor">
    <cofactor evidence="2">
        <name>[4Fe-4S] cluster</name>
        <dbReference type="ChEBI" id="CHEBI:49883"/>
    </cofactor>
</comment>
<evidence type="ECO:0000256" key="7">
    <source>
        <dbReference type="ARBA" id="ARBA00023002"/>
    </source>
</evidence>
<dbReference type="GO" id="GO:0045333">
    <property type="term" value="P:cellular respiration"/>
    <property type="evidence" value="ECO:0007669"/>
    <property type="project" value="UniProtKB-ARBA"/>
</dbReference>
<dbReference type="InterPro" id="IPR050123">
    <property type="entry name" value="Prok_molybdopt-oxidoreductase"/>
</dbReference>
<dbReference type="InterPro" id="IPR041957">
    <property type="entry name" value="CT_Nitrate-R-NapA-like"/>
</dbReference>
<dbReference type="PANTHER" id="PTHR43105:SF10">
    <property type="entry name" value="NADH-QUINONE OXIDOREDUCTASE SUBUNIT G"/>
    <property type="match status" value="1"/>
</dbReference>
<keyword evidence="5" id="KW-0500">Molybdenum</keyword>
<dbReference type="Gene3D" id="2.40.40.20">
    <property type="match status" value="1"/>
</dbReference>
<dbReference type="Gene3D" id="2.20.25.90">
    <property type="entry name" value="ADC-like domains"/>
    <property type="match status" value="1"/>
</dbReference>
<sequence>MDGSQAHQSRDSIADIWGERTPFEGEGQWPERVDQLLAEEPDRWVQSACVTCSNGCAMDIGVKDGRIVGVRGRAADRVNHGRLGPKGLHSWMANGSPDRLKHPLIRKDGQLVEASWDEAMELIVQKSQELVRTRTASSIGFYTTGQLFLEEYYLLGLIGKAGLGTPHMDANTRLCTATAGASLMQSFGTPGNPGSYRDFDTTECILHFGHNIAETDTVLWSRILDRRRGPNPPRLIAVDIRETPTTREADLHIAPRPGTNLAVLNGLLHLVIGAGAIDRDFIEAHTLGFDDLAHVVKDYTPERVEALSGVPADKLRQAGQWLSEARSMVSTALQGVYQSHQATPSACALNNLHLIRGMIGRPGATVFQMNGQPTSQNTHEAGADGELPAFFNWDNPDHMAELARRWNVEVDKLPHWAEPTHALQIFRLAEQLSIRMLWIQCTNPAVSMPYLGRVRGILGNPDLFVVVQDAFLTETAELADVVLPTAIWGEKTGTFTNVDRTCHLSLKAVDPPGQARSDFDIFLDYARRMGFRDKDGAPLVKFSDPEGAFDDFREVTRGRPCDYSGMTYEKLRGGSGIQWPCNDEHPDGCERLYRGGIFATHPDYAASYGHDIVTGGNILPEEYRAKEPHGRAFLKAAHYQPPSEEPEEEYPFWLSTGRLVYHFHTRTKTARSPELRAAAPDDWVQVNPEDAAEQGIREGDWVRIESRRGRIEAPARLGDIPRGRLFVPFHFGYWDDPGRARAANELTLFEWDPVSKQPHYKFLAVRITRVARPSTVQPDEKETKNPTLKDQARRAAEAASSAIKPPRQHVSDYLGLLIESETALARMFEEVAKAHAKDADVHSMGRRMATWTQNQVDALRPFVERYGDTSQVEPKRLARALSPRLQPTGIGLLRDLQDCWLMANEIHICLCVLKQAALALRDERLKAVVLALERQNKRQRSWLQTRILSAAPQALIVPE</sequence>
<dbReference type="EMBL" id="AOSK01000007">
    <property type="protein sequence ID" value="EYD78194.1"/>
    <property type="molecule type" value="Genomic_DNA"/>
</dbReference>
<dbReference type="Pfam" id="PF01568">
    <property type="entry name" value="Molydop_binding"/>
    <property type="match status" value="1"/>
</dbReference>
<dbReference type="Pfam" id="PF00384">
    <property type="entry name" value="Molybdopterin"/>
    <property type="match status" value="1"/>
</dbReference>
<comment type="similarity">
    <text evidence="3">Belongs to the prokaryotic molybdopterin-containing oxidoreductase family. NasA/NapA/NarB subfamily.</text>
</comment>
<dbReference type="OrthoDB" id="9816402at2"/>
<proteinExistence type="inferred from homology"/>
<dbReference type="Gene3D" id="3.40.228.10">
    <property type="entry name" value="Dimethylsulfoxide Reductase, domain 2"/>
    <property type="match status" value="1"/>
</dbReference>
<keyword evidence="8" id="KW-0408">Iron</keyword>
<feature type="compositionally biased region" description="Basic and acidic residues" evidence="11">
    <location>
        <begin position="8"/>
        <end position="25"/>
    </location>
</feature>
<evidence type="ECO:0000313" key="13">
    <source>
        <dbReference type="EMBL" id="EYD78194.1"/>
    </source>
</evidence>
<dbReference type="EC" id="1.7.99.4" evidence="13"/>
<dbReference type="GO" id="GO:0042128">
    <property type="term" value="P:nitrate assimilation"/>
    <property type="evidence" value="ECO:0007669"/>
    <property type="project" value="UniProtKB-KW"/>
</dbReference>
<dbReference type="InterPro" id="IPR006656">
    <property type="entry name" value="Mopterin_OxRdtase"/>
</dbReference>
<protein>
    <submittedName>
        <fullName evidence="13">Assimilatory nitrate reductase large subunit</fullName>
        <ecNumber evidence="13">1.7.99.4</ecNumber>
    </submittedName>
</protein>
<evidence type="ECO:0000256" key="10">
    <source>
        <dbReference type="ARBA" id="ARBA00023063"/>
    </source>
</evidence>
<name>A0A017HWR7_9RHOB</name>
<evidence type="ECO:0000313" key="14">
    <source>
        <dbReference type="Proteomes" id="UP000019666"/>
    </source>
</evidence>
<organism evidence="13 14">
    <name type="scientific">Rubellimicrobium mesophilum DSM 19309</name>
    <dbReference type="NCBI Taxonomy" id="442562"/>
    <lineage>
        <taxon>Bacteria</taxon>
        <taxon>Pseudomonadati</taxon>
        <taxon>Pseudomonadota</taxon>
        <taxon>Alphaproteobacteria</taxon>
        <taxon>Rhodobacterales</taxon>
        <taxon>Roseobacteraceae</taxon>
        <taxon>Rubellimicrobium</taxon>
    </lineage>
</organism>
<keyword evidence="4" id="KW-0004">4Fe-4S</keyword>
<dbReference type="GO" id="GO:1990204">
    <property type="term" value="C:oxidoreductase complex"/>
    <property type="evidence" value="ECO:0007669"/>
    <property type="project" value="UniProtKB-ARBA"/>
</dbReference>
<dbReference type="AlphaFoldDB" id="A0A017HWR7"/>
<keyword evidence="10" id="KW-0534">Nitrate assimilation</keyword>
<feature type="region of interest" description="Disordered" evidence="11">
    <location>
        <begin position="1"/>
        <end position="25"/>
    </location>
</feature>
<evidence type="ECO:0000256" key="9">
    <source>
        <dbReference type="ARBA" id="ARBA00023014"/>
    </source>
</evidence>
<keyword evidence="14" id="KW-1185">Reference proteome</keyword>
<dbReference type="GO" id="GO:0051539">
    <property type="term" value="F:4 iron, 4 sulfur cluster binding"/>
    <property type="evidence" value="ECO:0007669"/>
    <property type="project" value="UniProtKB-KW"/>
</dbReference>
<dbReference type="STRING" id="442562.Rumeso_00216"/>